<evidence type="ECO:0000313" key="2">
    <source>
        <dbReference type="EMBL" id="PZQ49809.1"/>
    </source>
</evidence>
<sequence>MKPFFPPSDGPRIFALPPGADFARAVVEGLDARLAGGPPEAAARVELWVNTQRMRRALLAELARGPARLLPRIRVVTELGEDPLGPLDPAPTVSALRRKLELARLVAALIAAEPGLASETAAFDLADSLAELLDEMRGEGVAPEALDTIDAAEHAEHWQRSLRFLRLLADYEAASGDAGGQARLRAAAEAWAGIWRDAPPDHPVIVAGSTGSRGATRRFMAEVARLPLGALILPGFDATLPAAVWERIGPEAEGAADHPQYGFRRLAAEIGFDPAEVRPWTAPPPPSPARNALVSLALRPAPVTDQWRAEGGDLRPALAEACAGLTWIEAPDPRGEALAIALALREAAESGAPAALITPDRILARRVTAELDRWGLIPDDSAGRPLALTPPGVLLRRLADRIGERLTPEALLVLLKHPLTNSGPGARGRHLDLVAKLELRKLRGGAPWVDWDDLAAWAVREKAEDWIAWLRATLGPEPAPGPEPLAARVAWHRAAAEALAAGPVPAPHALWDRRAGGRALEMMEGLARDADAGGDLDATAYRALLRSIMAAIDVPEEAVVTHPGIAIWGTLEARVQTAELVVLGGLNEGVWPSLPGADPWLNRTMRAELGLPSPERRIGLAAHDFQQAMGAPRVIVSRATRDAEAPTVAARWLMRLENLLRGLPPEGEAALDAAKARGAALLGLAERLSRPAARVPAARRPSPRLAPGQFPEELSVTRIETLARDPYAIYARYVLRLRPLDPPGRVADALARGTALHSVIEHFMAATRDGLPPDAAARLLASAESELALTTPWPAVRAIWFARLARNAGPFVDGEAERRRRAEPLAQEARGRRAVEGLPAPFTVTATADRIDRAPEGYAIYDYKSGGLPRGKGKIHLQLPLEAAIAEAGGFAPLPPAPAFHLELVSIGRAETHAFDRVPDRIAETWARLAQLIATYQRGESGFTARLRPAQLVYQNDYDHLARHGEWGDGEEPEDAA</sequence>
<protein>
    <submittedName>
        <fullName evidence="2">Double-strand break repair protein AddB</fullName>
    </submittedName>
</protein>
<organism evidence="2 3">
    <name type="scientific">Rhodovulum sulfidophilum</name>
    <name type="common">Rhodobacter sulfidophilus</name>
    <dbReference type="NCBI Taxonomy" id="35806"/>
    <lineage>
        <taxon>Bacteria</taxon>
        <taxon>Pseudomonadati</taxon>
        <taxon>Pseudomonadota</taxon>
        <taxon>Alphaproteobacteria</taxon>
        <taxon>Rhodobacterales</taxon>
        <taxon>Paracoccaceae</taxon>
        <taxon>Rhodovulum</taxon>
    </lineage>
</organism>
<dbReference type="Pfam" id="PF12705">
    <property type="entry name" value="PDDEXK_1"/>
    <property type="match status" value="1"/>
</dbReference>
<dbReference type="EMBL" id="QFPW01000006">
    <property type="protein sequence ID" value="PZQ49809.1"/>
    <property type="molecule type" value="Genomic_DNA"/>
</dbReference>
<dbReference type="InterPro" id="IPR014153">
    <property type="entry name" value="Ds_break_AddB"/>
</dbReference>
<dbReference type="Proteomes" id="UP000249185">
    <property type="component" value="Unassembled WGS sequence"/>
</dbReference>
<dbReference type="NCBIfam" id="TIGR02786">
    <property type="entry name" value="addB_alphas"/>
    <property type="match status" value="1"/>
</dbReference>
<proteinExistence type="predicted"/>
<accession>A0A2W5NC49</accession>
<dbReference type="SUPFAM" id="SSF52540">
    <property type="entry name" value="P-loop containing nucleoside triphosphate hydrolases"/>
    <property type="match status" value="1"/>
</dbReference>
<dbReference type="InterPro" id="IPR038726">
    <property type="entry name" value="PDDEXK_AddAB-type"/>
</dbReference>
<comment type="caution">
    <text evidence="2">The sequence shown here is derived from an EMBL/GenBank/DDBJ whole genome shotgun (WGS) entry which is preliminary data.</text>
</comment>
<feature type="domain" description="PD-(D/E)XK endonuclease-like" evidence="1">
    <location>
        <begin position="713"/>
        <end position="931"/>
    </location>
</feature>
<evidence type="ECO:0000259" key="1">
    <source>
        <dbReference type="Pfam" id="PF12705"/>
    </source>
</evidence>
<gene>
    <name evidence="2" type="primary">addB</name>
    <name evidence="2" type="ORF">DI556_10100</name>
</gene>
<evidence type="ECO:0000313" key="3">
    <source>
        <dbReference type="Proteomes" id="UP000249185"/>
    </source>
</evidence>
<dbReference type="InterPro" id="IPR027417">
    <property type="entry name" value="P-loop_NTPase"/>
</dbReference>
<name>A0A2W5NC49_RHOSU</name>
<dbReference type="AlphaFoldDB" id="A0A2W5NC49"/>
<reference evidence="2 3" key="1">
    <citation type="submission" date="2017-08" db="EMBL/GenBank/DDBJ databases">
        <title>Infants hospitalized years apart are colonized by the same room-sourced microbial strains.</title>
        <authorList>
            <person name="Brooks B."/>
            <person name="Olm M.R."/>
            <person name="Firek B.A."/>
            <person name="Baker R."/>
            <person name="Thomas B.C."/>
            <person name="Morowitz M.J."/>
            <person name="Banfield J.F."/>
        </authorList>
    </citation>
    <scope>NUCLEOTIDE SEQUENCE [LARGE SCALE GENOMIC DNA]</scope>
    <source>
        <strain evidence="2">S2_005_002_R2_34</strain>
    </source>
</reference>